<dbReference type="FunCoup" id="A8XHS5">
    <property type="interactions" value="27"/>
</dbReference>
<evidence type="ECO:0000256" key="1">
    <source>
        <dbReference type="SAM" id="MobiDB-lite"/>
    </source>
</evidence>
<dbReference type="GeneID" id="6418812"/>
<dbReference type="EMBL" id="BX284605">
    <property type="protein sequence ID" value="CAP16297.2"/>
    <property type="molecule type" value="Genomic_DNA"/>
</dbReference>
<dbReference type="Proteomes" id="UP000001940">
    <property type="component" value="Chromosome V"/>
</dbReference>
<dbReference type="Bgee" id="WBGene00050915">
    <property type="expression patterns" value="Expressed in larva and 1 other cell type or tissue"/>
</dbReference>
<dbReference type="InParanoid" id="A8XHS5"/>
<sequence length="253" mass="28881">MSLKRKRSVSQESSNKTVVSKSKRKELAEEVEKWMNLRVLPPNVMRTLVENMSVEEHATFRGVCKYAHDEVESYWRTQKSFSIAKLMIWFPSLAVSEWKLTSLPGILDEMTAAFNLFKPGNLRKLSLRRVVSVNIKSLIKCIEMATGQPASTFLQNVVELDLRGCIIPPDHIKMIDEIFPNLQTIILSPNAIVPKRNSKLIINTKMEITHHINILSNAKKSVVKCASKADMHTVAFIKEHIPDIRHIFIETGY</sequence>
<keyword evidence="3" id="KW-1185">Reference proteome</keyword>
<dbReference type="PaxDb" id="6239-Y6E2A.10"/>
<dbReference type="WormBase" id="Y6E2A.10">
    <property type="protein sequence ID" value="CE45245"/>
    <property type="gene ID" value="WBGene00050915"/>
</dbReference>
<dbReference type="SUPFAM" id="SSF52047">
    <property type="entry name" value="RNI-like"/>
    <property type="match status" value="1"/>
</dbReference>
<evidence type="ECO:0000313" key="3">
    <source>
        <dbReference type="Proteomes" id="UP000001940"/>
    </source>
</evidence>
<dbReference type="STRING" id="6239.Y6E2A.10.1"/>
<dbReference type="OrthoDB" id="5842141at2759"/>
<proteinExistence type="predicted"/>
<dbReference type="RefSeq" id="NP_001123063.2">
    <property type="nucleotide sequence ID" value="NM_001129591.2"/>
</dbReference>
<dbReference type="AGR" id="WB:WBGene00050915"/>
<reference evidence="2 3" key="1">
    <citation type="journal article" date="1998" name="Science">
        <title>Genome sequence of the nematode C. elegans: a platform for investigating biology.</title>
        <authorList>
            <consortium name="The C. elegans sequencing consortium"/>
            <person name="Sulson J.E."/>
            <person name="Waterston R."/>
        </authorList>
    </citation>
    <scope>NUCLEOTIDE SEQUENCE [LARGE SCALE GENOMIC DNA]</scope>
    <source>
        <strain evidence="2 3">Bristol N2</strain>
    </source>
</reference>
<evidence type="ECO:0000313" key="2">
    <source>
        <dbReference type="EMBL" id="CAP16297.2"/>
    </source>
</evidence>
<dbReference type="eggNOG" id="ENOG502R2EQ">
    <property type="taxonomic scope" value="Eukaryota"/>
</dbReference>
<dbReference type="UCSC" id="Y6E2A.10">
    <property type="organism name" value="c. elegans"/>
</dbReference>
<gene>
    <name evidence="2" type="ORF">CELE_Y6E2A.10</name>
    <name evidence="2 4" type="ORF">Y6E2A.10</name>
</gene>
<feature type="region of interest" description="Disordered" evidence="1">
    <location>
        <begin position="1"/>
        <end position="22"/>
    </location>
</feature>
<dbReference type="OMA" id="SYWRTQK"/>
<name>A8XHS5_CAEEL</name>
<accession>A8XHS5</accession>
<evidence type="ECO:0000313" key="4">
    <source>
        <dbReference type="WormBase" id="Y6E2A.10"/>
    </source>
</evidence>
<dbReference type="HOGENOM" id="CLU_1099324_0_0_1"/>
<dbReference type="AlphaFoldDB" id="A8XHS5"/>
<dbReference type="CTD" id="6418812"/>
<dbReference type="KEGG" id="cel:CELE_Y6E2A.10"/>
<feature type="compositionally biased region" description="Polar residues" evidence="1">
    <location>
        <begin position="10"/>
        <end position="20"/>
    </location>
</feature>
<protein>
    <submittedName>
        <fullName evidence="2">F-box domain-containing protein</fullName>
    </submittedName>
</protein>
<organism evidence="2 3">
    <name type="scientific">Caenorhabditis elegans</name>
    <dbReference type="NCBI Taxonomy" id="6239"/>
    <lineage>
        <taxon>Eukaryota</taxon>
        <taxon>Metazoa</taxon>
        <taxon>Ecdysozoa</taxon>
        <taxon>Nematoda</taxon>
        <taxon>Chromadorea</taxon>
        <taxon>Rhabditida</taxon>
        <taxon>Rhabditina</taxon>
        <taxon>Rhabditomorpha</taxon>
        <taxon>Rhabditoidea</taxon>
        <taxon>Rhabditidae</taxon>
        <taxon>Peloderinae</taxon>
        <taxon>Caenorhabditis</taxon>
    </lineage>
</organism>